<reference evidence="3" key="1">
    <citation type="submission" date="2017-02" db="UniProtKB">
        <authorList>
            <consortium name="WormBaseParasite"/>
        </authorList>
    </citation>
    <scope>IDENTIFICATION</scope>
</reference>
<dbReference type="InterPro" id="IPR035940">
    <property type="entry name" value="CAP_sf"/>
</dbReference>
<dbReference type="EMBL" id="UZAF01018745">
    <property type="protein sequence ID" value="VDO54580.1"/>
    <property type="molecule type" value="Genomic_DNA"/>
</dbReference>
<dbReference type="OrthoDB" id="5870807at2759"/>
<keyword evidence="2" id="KW-1185">Reference proteome</keyword>
<proteinExistence type="predicted"/>
<dbReference type="AlphaFoldDB" id="A0A0N4WTI1"/>
<dbReference type="Proteomes" id="UP000268014">
    <property type="component" value="Unassembled WGS sequence"/>
</dbReference>
<evidence type="ECO:0000313" key="1">
    <source>
        <dbReference type="EMBL" id="VDO54580.1"/>
    </source>
</evidence>
<dbReference type="SUPFAM" id="SSF55797">
    <property type="entry name" value="PR-1-like"/>
    <property type="match status" value="2"/>
</dbReference>
<accession>A0A0N4WTI1</accession>
<evidence type="ECO:0000313" key="3">
    <source>
        <dbReference type="WBParaSite" id="HPLM_0001489801-mRNA-1"/>
    </source>
</evidence>
<evidence type="ECO:0000313" key="2">
    <source>
        <dbReference type="Proteomes" id="UP000268014"/>
    </source>
</evidence>
<dbReference type="Gene3D" id="3.40.33.10">
    <property type="entry name" value="CAP"/>
    <property type="match status" value="2"/>
</dbReference>
<organism evidence="3">
    <name type="scientific">Haemonchus placei</name>
    <name type="common">Barber's pole worm</name>
    <dbReference type="NCBI Taxonomy" id="6290"/>
    <lineage>
        <taxon>Eukaryota</taxon>
        <taxon>Metazoa</taxon>
        <taxon>Ecdysozoa</taxon>
        <taxon>Nematoda</taxon>
        <taxon>Chromadorea</taxon>
        <taxon>Rhabditida</taxon>
        <taxon>Rhabditina</taxon>
        <taxon>Rhabditomorpha</taxon>
        <taxon>Strongyloidea</taxon>
        <taxon>Trichostrongylidae</taxon>
        <taxon>Haemonchus</taxon>
    </lineage>
</organism>
<reference evidence="1 2" key="2">
    <citation type="submission" date="2018-11" db="EMBL/GenBank/DDBJ databases">
        <authorList>
            <consortium name="Pathogen Informatics"/>
        </authorList>
    </citation>
    <scope>NUCLEOTIDE SEQUENCE [LARGE SCALE GENOMIC DNA]</scope>
    <source>
        <strain evidence="1 2">MHpl1</strain>
    </source>
</reference>
<protein>
    <submittedName>
        <fullName evidence="3">SCP domain-containing protein</fullName>
    </submittedName>
</protein>
<name>A0A0N4WTI1_HAEPC</name>
<gene>
    <name evidence="1" type="ORF">HPLM_LOCUS14890</name>
</gene>
<sequence>MAGHYSEAVWQESDKIGCAVVWCPGMTFVGCEYNPGRDEALCISSRIRSPSYGTHYNDHYDNDEKANYHYNDTNYDYNEATVPVSCPGLNNGMTDEVREMFLNRHNNYRSLIASGRAMNKLGGFAPKAARMMKTVRLHHDLIRLLPHRVL</sequence>
<dbReference type="WBParaSite" id="HPLM_0001489801-mRNA-1">
    <property type="protein sequence ID" value="HPLM_0001489801-mRNA-1"/>
    <property type="gene ID" value="HPLM_0001489801"/>
</dbReference>